<keyword evidence="1" id="KW-0472">Membrane</keyword>
<dbReference type="PIRSF" id="PIRSF026166">
    <property type="entry name" value="UCP026166"/>
    <property type="match status" value="1"/>
</dbReference>
<comment type="caution">
    <text evidence="2">The sequence shown here is derived from an EMBL/GenBank/DDBJ whole genome shotgun (WGS) entry which is preliminary data.</text>
</comment>
<keyword evidence="1" id="KW-0812">Transmembrane</keyword>
<dbReference type="Proteomes" id="UP000292781">
    <property type="component" value="Unassembled WGS sequence"/>
</dbReference>
<dbReference type="EMBL" id="SJFN01000011">
    <property type="protein sequence ID" value="TBW38418.1"/>
    <property type="molecule type" value="Genomic_DNA"/>
</dbReference>
<feature type="transmembrane region" description="Helical" evidence="1">
    <location>
        <begin position="167"/>
        <end position="186"/>
    </location>
</feature>
<dbReference type="Pfam" id="PF13593">
    <property type="entry name" value="SBF_like"/>
    <property type="match status" value="1"/>
</dbReference>
<dbReference type="OrthoDB" id="9792271at2"/>
<gene>
    <name evidence="2" type="ORF">EYW49_09100</name>
</gene>
<keyword evidence="3" id="KW-1185">Reference proteome</keyword>
<feature type="transmembrane region" description="Helical" evidence="1">
    <location>
        <begin position="70"/>
        <end position="92"/>
    </location>
</feature>
<dbReference type="InterPro" id="IPR016833">
    <property type="entry name" value="Put_Na-Bile_cotransptr"/>
</dbReference>
<evidence type="ECO:0000313" key="3">
    <source>
        <dbReference type="Proteomes" id="UP000292781"/>
    </source>
</evidence>
<evidence type="ECO:0000256" key="1">
    <source>
        <dbReference type="SAM" id="Phobius"/>
    </source>
</evidence>
<feature type="transmembrane region" description="Helical" evidence="1">
    <location>
        <begin position="279"/>
        <end position="299"/>
    </location>
</feature>
<feature type="transmembrane region" description="Helical" evidence="1">
    <location>
        <begin position="198"/>
        <end position="221"/>
    </location>
</feature>
<name>A0A4Q9VRA1_9HYPH</name>
<proteinExistence type="predicted"/>
<dbReference type="Gene3D" id="1.20.1530.20">
    <property type="match status" value="1"/>
</dbReference>
<dbReference type="RefSeq" id="WP_131308568.1">
    <property type="nucleotide sequence ID" value="NZ_SJFN01000011.1"/>
</dbReference>
<evidence type="ECO:0000313" key="2">
    <source>
        <dbReference type="EMBL" id="TBW38418.1"/>
    </source>
</evidence>
<organism evidence="2 3">
    <name type="scientific">Siculibacillus lacustris</name>
    <dbReference type="NCBI Taxonomy" id="1549641"/>
    <lineage>
        <taxon>Bacteria</taxon>
        <taxon>Pseudomonadati</taxon>
        <taxon>Pseudomonadota</taxon>
        <taxon>Alphaproteobacteria</taxon>
        <taxon>Hyphomicrobiales</taxon>
        <taxon>Ancalomicrobiaceae</taxon>
        <taxon>Siculibacillus</taxon>
    </lineage>
</organism>
<dbReference type="AlphaFoldDB" id="A0A4Q9VRA1"/>
<feature type="transmembrane region" description="Helical" evidence="1">
    <location>
        <begin position="98"/>
        <end position="119"/>
    </location>
</feature>
<reference evidence="2 3" key="1">
    <citation type="submission" date="2019-02" db="EMBL/GenBank/DDBJ databases">
        <title>Siculibacillus lacustris gen. nov., sp. nov., a new rosette-forming bacterium isolated from a freshwater crater lake (Lake St. Ana, Romania).</title>
        <authorList>
            <person name="Felfoldi T."/>
            <person name="Marton Z."/>
            <person name="Szabo A."/>
            <person name="Mentes A."/>
            <person name="Boka K."/>
            <person name="Marialigeti K."/>
            <person name="Mathe I."/>
            <person name="Koncz M."/>
            <person name="Schumann P."/>
            <person name="Toth E."/>
        </authorList>
    </citation>
    <scope>NUCLEOTIDE SEQUENCE [LARGE SCALE GENOMIC DNA]</scope>
    <source>
        <strain evidence="2 3">SA-279</strain>
    </source>
</reference>
<dbReference type="PANTHER" id="PTHR18640">
    <property type="entry name" value="SOLUTE CARRIER FAMILY 10 MEMBER 7"/>
    <property type="match status" value="1"/>
</dbReference>
<dbReference type="GO" id="GO:0005886">
    <property type="term" value="C:plasma membrane"/>
    <property type="evidence" value="ECO:0007669"/>
    <property type="project" value="TreeGrafter"/>
</dbReference>
<accession>A0A4Q9VRA1</accession>
<protein>
    <submittedName>
        <fullName evidence="2">Bile acid:sodium symporter</fullName>
    </submittedName>
</protein>
<dbReference type="InterPro" id="IPR038770">
    <property type="entry name" value="Na+/solute_symporter_sf"/>
</dbReference>
<feature type="transmembrane region" description="Helical" evidence="1">
    <location>
        <begin position="41"/>
        <end position="63"/>
    </location>
</feature>
<sequence length="334" mass="34971">MTLGRLRPDNFTLAIAGAVLVASILPAVGTAEVVLTQVVNLAIAILFFMHGAKLSRAAVIAGLTHWRLHLLIVASTFLLFPLLGIGIRALGLPLPPELIAGIVYLTLLSSTVQSSIAFTSIGRGNVAAAVCAASASNFLGIFLTPVLVSVVMRTSGVAISMDSLESIVLQLLLPFILGQAVQPWIGGFMKRHSKVLGYFDRGSILGVVYLAFGHAVIGGIWHHLTLTMLAALLAVLFGLLAIVLATTTWASRVCGFSREDEVTIVMCGSKKSLASGVPMANILFAGLDLGLLVLPLMIFHQIQLMVCAVIAQRYAARAEAEAAAEAAAAVEPAA</sequence>
<keyword evidence="1" id="KW-1133">Transmembrane helix</keyword>
<feature type="transmembrane region" description="Helical" evidence="1">
    <location>
        <begin position="126"/>
        <end position="147"/>
    </location>
</feature>
<feature type="transmembrane region" description="Helical" evidence="1">
    <location>
        <begin position="227"/>
        <end position="250"/>
    </location>
</feature>
<dbReference type="PANTHER" id="PTHR18640:SF5">
    <property type="entry name" value="SODIUM_BILE ACID COTRANSPORTER 7"/>
    <property type="match status" value="1"/>
</dbReference>